<dbReference type="InterPro" id="IPR009003">
    <property type="entry name" value="Peptidase_S1_PA"/>
</dbReference>
<dbReference type="AlphaFoldDB" id="A0A9W8GCK9"/>
<accession>A0A9W8GCK9</accession>
<dbReference type="PROSITE" id="PS50240">
    <property type="entry name" value="TRYPSIN_DOM"/>
    <property type="match status" value="1"/>
</dbReference>
<dbReference type="OrthoDB" id="6380398at2759"/>
<dbReference type="Proteomes" id="UP001151518">
    <property type="component" value="Unassembled WGS sequence"/>
</dbReference>
<dbReference type="GO" id="GO:0006508">
    <property type="term" value="P:proteolysis"/>
    <property type="evidence" value="ECO:0007669"/>
    <property type="project" value="InterPro"/>
</dbReference>
<sequence>MHLASYLFLTVFFAFAFAGETRLHRLPKRIYNGDLVSQGNAPYAVFLQSQLSSGSKTGGGVIISPKHILTAAHNVVDGNNKPLAASNVLIGYGSELKSKQLSVSGTKVTIHPNFFANGKRNTTFDIAVVEIQGFSSSVKTSQLKIYSGNLQPGQKLLTVGWGKAEPNAVLLDQLRSALMTVGNEKDCSAYISNYEPGNGPQVCSFAVSEQKTGPNQGDAGSAIVISQNGQLKLAGVTSFLTYFGNINSENTKVAHLDISAAYFIDFIASATGISTNNLSG</sequence>
<dbReference type="InterPro" id="IPR001254">
    <property type="entry name" value="Trypsin_dom"/>
</dbReference>
<dbReference type="EMBL" id="JANBTW010000004">
    <property type="protein sequence ID" value="KAJ2680622.1"/>
    <property type="molecule type" value="Genomic_DNA"/>
</dbReference>
<evidence type="ECO:0000256" key="2">
    <source>
        <dbReference type="SAM" id="SignalP"/>
    </source>
</evidence>
<evidence type="ECO:0000313" key="4">
    <source>
        <dbReference type="EMBL" id="KAJ2680622.1"/>
    </source>
</evidence>
<dbReference type="GO" id="GO:0004252">
    <property type="term" value="F:serine-type endopeptidase activity"/>
    <property type="evidence" value="ECO:0007669"/>
    <property type="project" value="InterPro"/>
</dbReference>
<dbReference type="SUPFAM" id="SSF50494">
    <property type="entry name" value="Trypsin-like serine proteases"/>
    <property type="match status" value="1"/>
</dbReference>
<proteinExistence type="predicted"/>
<evidence type="ECO:0000259" key="3">
    <source>
        <dbReference type="PROSITE" id="PS50240"/>
    </source>
</evidence>
<dbReference type="Pfam" id="PF00089">
    <property type="entry name" value="Trypsin"/>
    <property type="match status" value="1"/>
</dbReference>
<evidence type="ECO:0000313" key="5">
    <source>
        <dbReference type="Proteomes" id="UP001151518"/>
    </source>
</evidence>
<dbReference type="PANTHER" id="PTHR24276:SF96">
    <property type="entry name" value="PEPTIDASE S1 DOMAIN-CONTAINING PROTEIN"/>
    <property type="match status" value="1"/>
</dbReference>
<feature type="signal peptide" evidence="2">
    <location>
        <begin position="1"/>
        <end position="18"/>
    </location>
</feature>
<protein>
    <recommendedName>
        <fullName evidence="3">Peptidase S1 domain-containing protein</fullName>
    </recommendedName>
</protein>
<name>A0A9W8GCK9_9FUNG</name>
<reference evidence="4" key="1">
    <citation type="submission" date="2022-07" db="EMBL/GenBank/DDBJ databases">
        <title>Phylogenomic reconstructions and comparative analyses of Kickxellomycotina fungi.</title>
        <authorList>
            <person name="Reynolds N.K."/>
            <person name="Stajich J.E."/>
            <person name="Barry K."/>
            <person name="Grigoriev I.V."/>
            <person name="Crous P."/>
            <person name="Smith M.E."/>
        </authorList>
    </citation>
    <scope>NUCLEOTIDE SEQUENCE</scope>
    <source>
        <strain evidence="4">NRRL 3115</strain>
    </source>
</reference>
<dbReference type="InterPro" id="IPR050430">
    <property type="entry name" value="Peptidase_S1"/>
</dbReference>
<dbReference type="PANTHER" id="PTHR24276">
    <property type="entry name" value="POLYSERASE-RELATED"/>
    <property type="match status" value="1"/>
</dbReference>
<organism evidence="4 5">
    <name type="scientific">Coemansia spiralis</name>
    <dbReference type="NCBI Taxonomy" id="417178"/>
    <lineage>
        <taxon>Eukaryota</taxon>
        <taxon>Fungi</taxon>
        <taxon>Fungi incertae sedis</taxon>
        <taxon>Zoopagomycota</taxon>
        <taxon>Kickxellomycotina</taxon>
        <taxon>Kickxellomycetes</taxon>
        <taxon>Kickxellales</taxon>
        <taxon>Kickxellaceae</taxon>
        <taxon>Coemansia</taxon>
    </lineage>
</organism>
<feature type="domain" description="Peptidase S1" evidence="3">
    <location>
        <begin position="30"/>
        <end position="272"/>
    </location>
</feature>
<keyword evidence="1" id="KW-1015">Disulfide bond</keyword>
<dbReference type="InterPro" id="IPR043504">
    <property type="entry name" value="Peptidase_S1_PA_chymotrypsin"/>
</dbReference>
<gene>
    <name evidence="4" type="ORF">GGI25_000595</name>
</gene>
<evidence type="ECO:0000256" key="1">
    <source>
        <dbReference type="ARBA" id="ARBA00023157"/>
    </source>
</evidence>
<comment type="caution">
    <text evidence="4">The sequence shown here is derived from an EMBL/GenBank/DDBJ whole genome shotgun (WGS) entry which is preliminary data.</text>
</comment>
<keyword evidence="2" id="KW-0732">Signal</keyword>
<dbReference type="Gene3D" id="2.40.10.10">
    <property type="entry name" value="Trypsin-like serine proteases"/>
    <property type="match status" value="1"/>
</dbReference>
<dbReference type="SMART" id="SM00020">
    <property type="entry name" value="Tryp_SPc"/>
    <property type="match status" value="1"/>
</dbReference>
<feature type="chain" id="PRO_5040779809" description="Peptidase S1 domain-containing protein" evidence="2">
    <location>
        <begin position="19"/>
        <end position="280"/>
    </location>
</feature>